<dbReference type="AlphaFoldDB" id="A0AAD7ENL3"/>
<feature type="region of interest" description="Disordered" evidence="1">
    <location>
        <begin position="1"/>
        <end position="21"/>
    </location>
</feature>
<protein>
    <submittedName>
        <fullName evidence="3">Uncharacterized protein</fullName>
    </submittedName>
</protein>
<keyword evidence="4" id="KW-1185">Reference proteome</keyword>
<dbReference type="Proteomes" id="UP001218218">
    <property type="component" value="Unassembled WGS sequence"/>
</dbReference>
<comment type="caution">
    <text evidence="3">The sequence shown here is derived from an EMBL/GenBank/DDBJ whole genome shotgun (WGS) entry which is preliminary data.</text>
</comment>
<keyword evidence="2" id="KW-1133">Transmembrane helix</keyword>
<evidence type="ECO:0000313" key="3">
    <source>
        <dbReference type="EMBL" id="KAJ7340839.1"/>
    </source>
</evidence>
<feature type="transmembrane region" description="Helical" evidence="2">
    <location>
        <begin position="30"/>
        <end position="54"/>
    </location>
</feature>
<reference evidence="3" key="1">
    <citation type="submission" date="2023-03" db="EMBL/GenBank/DDBJ databases">
        <title>Massive genome expansion in bonnet fungi (Mycena s.s.) driven by repeated elements and novel gene families across ecological guilds.</title>
        <authorList>
            <consortium name="Lawrence Berkeley National Laboratory"/>
            <person name="Harder C.B."/>
            <person name="Miyauchi S."/>
            <person name="Viragh M."/>
            <person name="Kuo A."/>
            <person name="Thoen E."/>
            <person name="Andreopoulos B."/>
            <person name="Lu D."/>
            <person name="Skrede I."/>
            <person name="Drula E."/>
            <person name="Henrissat B."/>
            <person name="Morin E."/>
            <person name="Kohler A."/>
            <person name="Barry K."/>
            <person name="LaButti K."/>
            <person name="Morin E."/>
            <person name="Salamov A."/>
            <person name="Lipzen A."/>
            <person name="Mereny Z."/>
            <person name="Hegedus B."/>
            <person name="Baldrian P."/>
            <person name="Stursova M."/>
            <person name="Weitz H."/>
            <person name="Taylor A."/>
            <person name="Grigoriev I.V."/>
            <person name="Nagy L.G."/>
            <person name="Martin F."/>
            <person name="Kauserud H."/>
        </authorList>
    </citation>
    <scope>NUCLEOTIDE SEQUENCE</scope>
    <source>
        <strain evidence="3">CBHHK002</strain>
    </source>
</reference>
<dbReference type="EMBL" id="JARIHO010000026">
    <property type="protein sequence ID" value="KAJ7340839.1"/>
    <property type="molecule type" value="Genomic_DNA"/>
</dbReference>
<keyword evidence="2" id="KW-0472">Membrane</keyword>
<name>A0AAD7ENL3_9AGAR</name>
<evidence type="ECO:0000313" key="4">
    <source>
        <dbReference type="Proteomes" id="UP001218218"/>
    </source>
</evidence>
<proteinExistence type="predicted"/>
<evidence type="ECO:0000256" key="2">
    <source>
        <dbReference type="SAM" id="Phobius"/>
    </source>
</evidence>
<sequence length="123" mass="13795">MYLKSLMGKRTQIKSHPDAEREDQQLPFPALLLASMNFIVLLIPAISTLMANGFNPSLFLTGRRMGQAGKDPPVWALEPAPGWDGLTCRRGTHSHPFDGLDGSPFLDRNMHQILDEFHPISWN</sequence>
<gene>
    <name evidence="3" type="ORF">DFH08DRAFT_812014</name>
</gene>
<organism evidence="3 4">
    <name type="scientific">Mycena albidolilacea</name>
    <dbReference type="NCBI Taxonomy" id="1033008"/>
    <lineage>
        <taxon>Eukaryota</taxon>
        <taxon>Fungi</taxon>
        <taxon>Dikarya</taxon>
        <taxon>Basidiomycota</taxon>
        <taxon>Agaricomycotina</taxon>
        <taxon>Agaricomycetes</taxon>
        <taxon>Agaricomycetidae</taxon>
        <taxon>Agaricales</taxon>
        <taxon>Marasmiineae</taxon>
        <taxon>Mycenaceae</taxon>
        <taxon>Mycena</taxon>
    </lineage>
</organism>
<evidence type="ECO:0000256" key="1">
    <source>
        <dbReference type="SAM" id="MobiDB-lite"/>
    </source>
</evidence>
<keyword evidence="2" id="KW-0812">Transmembrane</keyword>
<accession>A0AAD7ENL3</accession>